<dbReference type="InterPro" id="IPR023803">
    <property type="entry name" value="Ribosomal_bS16_dom_sf"/>
</dbReference>
<organism evidence="5 6">
    <name type="scientific">Candidatus Doriopsillibacter californiensis</name>
    <dbReference type="NCBI Taxonomy" id="2970740"/>
    <lineage>
        <taxon>Bacteria</taxon>
        <taxon>Pseudomonadati</taxon>
        <taxon>Pseudomonadota</taxon>
        <taxon>Gammaproteobacteria</taxon>
        <taxon>Candidatus Tethybacterales</taxon>
        <taxon>Candidatus Persebacteraceae</taxon>
        <taxon>Candidatus Doriopsillibacter</taxon>
    </lineage>
</organism>
<dbReference type="EMBL" id="JANQAO010000002">
    <property type="protein sequence ID" value="MDM5147378.1"/>
    <property type="molecule type" value="Genomic_DNA"/>
</dbReference>
<dbReference type="InterPro" id="IPR000307">
    <property type="entry name" value="Ribosomal_bS16"/>
</dbReference>
<dbReference type="InterPro" id="IPR020592">
    <property type="entry name" value="Ribosomal_bS16_CS"/>
</dbReference>
<name>A0ABT7QLJ0_9GAMM</name>
<comment type="caution">
    <text evidence="5">The sequence shown here is derived from an EMBL/GenBank/DDBJ whole genome shotgun (WGS) entry which is preliminary data.</text>
</comment>
<accession>A0ABT7QLJ0</accession>
<evidence type="ECO:0000256" key="2">
    <source>
        <dbReference type="ARBA" id="ARBA00023274"/>
    </source>
</evidence>
<reference evidence="5" key="1">
    <citation type="submission" date="2022-08" db="EMBL/GenBank/DDBJ databases">
        <authorList>
            <person name="Dzunkova M."/>
            <person name="La Clair J."/>
            <person name="Tyml T."/>
            <person name="Doud D."/>
            <person name="Schulz F."/>
            <person name="Piquer S."/>
            <person name="Porcel Sanchis D."/>
            <person name="Osborn A."/>
            <person name="Robinson D."/>
            <person name="Louie K.B."/>
            <person name="Bowen B.P."/>
            <person name="Bowers R."/>
            <person name="Lee J."/>
            <person name="Arnau Llombart V."/>
            <person name="Diaz Villanueva W."/>
            <person name="Gosliner T."/>
            <person name="Northen T."/>
            <person name="Cheng J.-F."/>
            <person name="Burkart M.D."/>
            <person name="Woyke T."/>
        </authorList>
    </citation>
    <scope>NUCLEOTIDE SEQUENCE</scope>
    <source>
        <strain evidence="5">Df01</strain>
    </source>
</reference>
<comment type="similarity">
    <text evidence="3">Belongs to the bacterial ribosomal protein bS16 family.</text>
</comment>
<keyword evidence="2 3" id="KW-0687">Ribonucleoprotein</keyword>
<gene>
    <name evidence="3 5" type="primary">rpsP</name>
    <name evidence="5" type="ORF">NQX30_03195</name>
</gene>
<dbReference type="PANTHER" id="PTHR12919:SF20">
    <property type="entry name" value="SMALL RIBOSOMAL SUBUNIT PROTEIN BS16M"/>
    <property type="match status" value="1"/>
</dbReference>
<evidence type="ECO:0000313" key="6">
    <source>
        <dbReference type="Proteomes" id="UP001168167"/>
    </source>
</evidence>
<keyword evidence="1 3" id="KW-0689">Ribosomal protein</keyword>
<feature type="region of interest" description="Disordered" evidence="4">
    <location>
        <begin position="64"/>
        <end position="86"/>
    </location>
</feature>
<dbReference type="SUPFAM" id="SSF54565">
    <property type="entry name" value="Ribosomal protein S16"/>
    <property type="match status" value="1"/>
</dbReference>
<keyword evidence="6" id="KW-1185">Reference proteome</keyword>
<dbReference type="PANTHER" id="PTHR12919">
    <property type="entry name" value="30S RIBOSOMAL PROTEIN S16"/>
    <property type="match status" value="1"/>
</dbReference>
<dbReference type="GO" id="GO:0005840">
    <property type="term" value="C:ribosome"/>
    <property type="evidence" value="ECO:0007669"/>
    <property type="project" value="UniProtKB-KW"/>
</dbReference>
<evidence type="ECO:0000256" key="1">
    <source>
        <dbReference type="ARBA" id="ARBA00022980"/>
    </source>
</evidence>
<protein>
    <recommendedName>
        <fullName evidence="3">Small ribosomal subunit protein bS16</fullName>
    </recommendedName>
</protein>
<dbReference type="Proteomes" id="UP001168167">
    <property type="component" value="Unassembled WGS sequence"/>
</dbReference>
<dbReference type="HAMAP" id="MF_00385">
    <property type="entry name" value="Ribosomal_bS16"/>
    <property type="match status" value="1"/>
</dbReference>
<evidence type="ECO:0000256" key="4">
    <source>
        <dbReference type="SAM" id="MobiDB-lite"/>
    </source>
</evidence>
<proteinExistence type="inferred from homology"/>
<dbReference type="NCBIfam" id="TIGR00002">
    <property type="entry name" value="S16"/>
    <property type="match status" value="1"/>
</dbReference>
<dbReference type="Gene3D" id="3.30.1320.10">
    <property type="match status" value="1"/>
</dbReference>
<evidence type="ECO:0000313" key="5">
    <source>
        <dbReference type="EMBL" id="MDM5147378.1"/>
    </source>
</evidence>
<dbReference type="PROSITE" id="PS00732">
    <property type="entry name" value="RIBOSOMAL_S16"/>
    <property type="match status" value="1"/>
</dbReference>
<sequence length="86" mass="9576">MLTIRLARGGAKKRPFYHIVVAEKTSPRDGRFVERLGFSNPQASGNAQPINISMERFEHWTKAGAKPSPTVSRLVRQAKRATQSNA</sequence>
<dbReference type="Pfam" id="PF00886">
    <property type="entry name" value="Ribosomal_S16"/>
    <property type="match status" value="1"/>
</dbReference>
<reference evidence="5" key="2">
    <citation type="journal article" date="2023" name="Microbiome">
        <title>Synthase-selected sorting approach identifies a beta-lactone synthase in a nudibranch symbiotic bacterium.</title>
        <authorList>
            <person name="Dzunkova M."/>
            <person name="La Clair J.J."/>
            <person name="Tyml T."/>
            <person name="Doud D."/>
            <person name="Schulz F."/>
            <person name="Piquer-Esteban S."/>
            <person name="Porcel Sanchis D."/>
            <person name="Osborn A."/>
            <person name="Robinson D."/>
            <person name="Louie K.B."/>
            <person name="Bowen B.P."/>
            <person name="Bowers R.M."/>
            <person name="Lee J."/>
            <person name="Arnau V."/>
            <person name="Diaz-Villanueva W."/>
            <person name="Stepanauskas R."/>
            <person name="Gosliner T."/>
            <person name="Date S.V."/>
            <person name="Northen T.R."/>
            <person name="Cheng J.F."/>
            <person name="Burkart M.D."/>
            <person name="Woyke T."/>
        </authorList>
    </citation>
    <scope>NUCLEOTIDE SEQUENCE</scope>
    <source>
        <strain evidence="5">Df01</strain>
    </source>
</reference>
<evidence type="ECO:0000256" key="3">
    <source>
        <dbReference type="HAMAP-Rule" id="MF_00385"/>
    </source>
</evidence>